<dbReference type="AlphaFoldDB" id="W0V3B1"/>
<dbReference type="Proteomes" id="UP000027604">
    <property type="component" value="Chromosome I"/>
</dbReference>
<sequence length="41" mass="5012">MIYISKNTLWKYFPRQDDLIKKTIELKKIASKLAFLKYKFS</sequence>
<reference evidence="1 2" key="1">
    <citation type="journal article" date="2015" name="Genome Announc.">
        <title>Genome Sequence of Mushroom Soft-Rot Pathogen Janthinobacterium agaricidamnosum.</title>
        <authorList>
            <person name="Graupner K."/>
            <person name="Lackner G."/>
            <person name="Hertweck C."/>
        </authorList>
    </citation>
    <scope>NUCLEOTIDE SEQUENCE [LARGE SCALE GENOMIC DNA]</scope>
    <source>
        <strain evidence="2">NBRC 102515 / DSM 9628</strain>
    </source>
</reference>
<keyword evidence="2" id="KW-1185">Reference proteome</keyword>
<dbReference type="STRING" id="1349767.GJA_1422"/>
<proteinExistence type="predicted"/>
<protein>
    <submittedName>
        <fullName evidence="1">Uncharacterized protein</fullName>
    </submittedName>
</protein>
<gene>
    <name evidence="1" type="ORF">GJA_1422</name>
</gene>
<dbReference type="PATRIC" id="fig|1349767.4.peg.3126"/>
<organism evidence="1 2">
    <name type="scientific">Janthinobacterium agaricidamnosum NBRC 102515 = DSM 9628</name>
    <dbReference type="NCBI Taxonomy" id="1349767"/>
    <lineage>
        <taxon>Bacteria</taxon>
        <taxon>Pseudomonadati</taxon>
        <taxon>Pseudomonadota</taxon>
        <taxon>Betaproteobacteria</taxon>
        <taxon>Burkholderiales</taxon>
        <taxon>Oxalobacteraceae</taxon>
        <taxon>Janthinobacterium</taxon>
    </lineage>
</organism>
<evidence type="ECO:0000313" key="2">
    <source>
        <dbReference type="Proteomes" id="UP000027604"/>
    </source>
</evidence>
<accession>W0V3B1</accession>
<evidence type="ECO:0000313" key="1">
    <source>
        <dbReference type="EMBL" id="CDG82075.1"/>
    </source>
</evidence>
<dbReference type="EMBL" id="HG322949">
    <property type="protein sequence ID" value="CDG82075.1"/>
    <property type="molecule type" value="Genomic_DNA"/>
</dbReference>
<dbReference type="KEGG" id="jag:GJA_1422"/>
<dbReference type="HOGENOM" id="CLU_3271310_0_0_4"/>
<name>W0V3B1_9BURK</name>